<dbReference type="Proteomes" id="UP001163882">
    <property type="component" value="Chromosome"/>
</dbReference>
<dbReference type="RefSeq" id="WP_264226205.1">
    <property type="nucleotide sequence ID" value="NZ_CP107716.1"/>
</dbReference>
<evidence type="ECO:0000313" key="3">
    <source>
        <dbReference type="Proteomes" id="UP001163882"/>
    </source>
</evidence>
<name>A0ABY6IT43_9HYPH</name>
<keyword evidence="3" id="KW-1185">Reference proteome</keyword>
<organism evidence="2 3">
    <name type="scientific">Pelagibacterium flavum</name>
    <dbReference type="NCBI Taxonomy" id="2984530"/>
    <lineage>
        <taxon>Bacteria</taxon>
        <taxon>Pseudomonadati</taxon>
        <taxon>Pseudomonadota</taxon>
        <taxon>Alphaproteobacteria</taxon>
        <taxon>Hyphomicrobiales</taxon>
        <taxon>Devosiaceae</taxon>
        <taxon>Pelagibacterium</taxon>
    </lineage>
</organism>
<sequence length="163" mass="17649">MTDPDHHHVFIEALKTSWRAAGGPLSLTGFLRECRPVIAPLLARGVSWSWIGARVLAVYIDPRADVPVDIEGLKARKKTLIQLYSRTTLRAKASEVVGRVREPDAQNVQVGSALEDGTATNQGGAVPPGTTDPPRDSQDRAARRARIRHGADLRSTLGQIESA</sequence>
<dbReference type="EMBL" id="CP107716">
    <property type="protein sequence ID" value="UYQ72579.1"/>
    <property type="molecule type" value="Genomic_DNA"/>
</dbReference>
<evidence type="ECO:0000313" key="2">
    <source>
        <dbReference type="EMBL" id="UYQ72579.1"/>
    </source>
</evidence>
<feature type="region of interest" description="Disordered" evidence="1">
    <location>
        <begin position="111"/>
        <end position="163"/>
    </location>
</feature>
<gene>
    <name evidence="2" type="ORF">OF122_01965</name>
</gene>
<reference evidence="2" key="1">
    <citation type="submission" date="2022-10" db="EMBL/GenBank/DDBJ databases">
        <title>YIM 151497 complete genome.</title>
        <authorList>
            <person name="Chen X."/>
        </authorList>
    </citation>
    <scope>NUCLEOTIDE SEQUENCE</scope>
    <source>
        <strain evidence="2">YIM 151497</strain>
    </source>
</reference>
<accession>A0ABY6IT43</accession>
<protein>
    <submittedName>
        <fullName evidence="2">Uncharacterized protein</fullName>
    </submittedName>
</protein>
<evidence type="ECO:0000256" key="1">
    <source>
        <dbReference type="SAM" id="MobiDB-lite"/>
    </source>
</evidence>
<feature type="compositionally biased region" description="Basic and acidic residues" evidence="1">
    <location>
        <begin position="133"/>
        <end position="142"/>
    </location>
</feature>
<proteinExistence type="predicted"/>